<comment type="caution">
    <text evidence="8">The sequence shown here is derived from an EMBL/GenBank/DDBJ whole genome shotgun (WGS) entry which is preliminary data.</text>
</comment>
<dbReference type="PANTHER" id="PTHR15341">
    <property type="entry name" value="SUN-COR STEROID HORMONE RECEPTOR CO-REPRESSOR"/>
    <property type="match status" value="1"/>
</dbReference>
<keyword evidence="6" id="KW-0963">Cytoplasm</keyword>
<dbReference type="GO" id="GO:0000460">
    <property type="term" value="P:maturation of 5.8S rRNA"/>
    <property type="evidence" value="ECO:0007669"/>
    <property type="project" value="TreeGrafter"/>
</dbReference>
<comment type="function">
    <text evidence="6">Plays a role in the recruitment of the exosome to pre-rRNA to mediate the 3'-5' end processing of the 5.8S rRNA.</text>
</comment>
<dbReference type="AlphaFoldDB" id="A0AAV7F487"/>
<protein>
    <recommendedName>
        <fullName evidence="6">Nuclear nucleic acid-binding protein C1D</fullName>
    </recommendedName>
</protein>
<dbReference type="GO" id="GO:0003723">
    <property type="term" value="F:RNA binding"/>
    <property type="evidence" value="ECO:0007669"/>
    <property type="project" value="UniProtKB-UniRule"/>
</dbReference>
<dbReference type="InterPro" id="IPR011082">
    <property type="entry name" value="Exosome-assoc_fac/DNA_repair"/>
</dbReference>
<sequence>MHYTPIELVLVLLPIHTSKIVSSSCILSTAMERSNGETQIIPEAVLESTTKTLSYLEELKSQLFDFLAVAEPDVLAEMMPLQRAQALLTLAKTVSTLVTLRLRCSGVHPDNHPVKAELERVSLYQEKFERFNDWSKAPLRPSTTLNCPAATRFIEHSLPDLTPEQRRSMRDLSRTEGAKSSFHEIISPKKRKWQSSDTQSVQIAAQEFLEKASRELLGAKELDMKGPLRDDSSDVEDDSVA</sequence>
<feature type="compositionally biased region" description="Basic and acidic residues" evidence="7">
    <location>
        <begin position="159"/>
        <end position="177"/>
    </location>
</feature>
<keyword evidence="3 6" id="KW-0698">rRNA processing</keyword>
<reference evidence="8 9" key="1">
    <citation type="submission" date="2021-07" db="EMBL/GenBank/DDBJ databases">
        <title>The Aristolochia fimbriata genome: insights into angiosperm evolution, floral development and chemical biosynthesis.</title>
        <authorList>
            <person name="Jiao Y."/>
        </authorList>
    </citation>
    <scope>NUCLEOTIDE SEQUENCE [LARGE SCALE GENOMIC DNA]</scope>
    <source>
        <strain evidence="8">IBCAS-2021</strain>
        <tissue evidence="8">Leaf</tissue>
    </source>
</reference>
<keyword evidence="5 6" id="KW-0539">Nucleus</keyword>
<evidence type="ECO:0000313" key="9">
    <source>
        <dbReference type="Proteomes" id="UP000825729"/>
    </source>
</evidence>
<keyword evidence="9" id="KW-1185">Reference proteome</keyword>
<accession>A0AAV7F487</accession>
<evidence type="ECO:0000256" key="5">
    <source>
        <dbReference type="ARBA" id="ARBA00023242"/>
    </source>
</evidence>
<feature type="region of interest" description="Disordered" evidence="7">
    <location>
        <begin position="219"/>
        <end position="241"/>
    </location>
</feature>
<evidence type="ECO:0000256" key="6">
    <source>
        <dbReference type="RuleBase" id="RU368003"/>
    </source>
</evidence>
<comment type="subcellular location">
    <subcellularLocation>
        <location evidence="6">Cytoplasm</location>
    </subcellularLocation>
    <subcellularLocation>
        <location evidence="6">Nucleus</location>
        <location evidence="6">Nucleolus</location>
    </subcellularLocation>
    <subcellularLocation>
        <location evidence="1 6">Nucleus</location>
    </subcellularLocation>
</comment>
<feature type="compositionally biased region" description="Basic and acidic residues" evidence="7">
    <location>
        <begin position="219"/>
        <end position="232"/>
    </location>
</feature>
<evidence type="ECO:0000256" key="4">
    <source>
        <dbReference type="ARBA" id="ARBA00022884"/>
    </source>
</evidence>
<comment type="similarity">
    <text evidence="2 6">Belongs to the C1D family.</text>
</comment>
<dbReference type="GO" id="GO:0005737">
    <property type="term" value="C:cytoplasm"/>
    <property type="evidence" value="ECO:0007669"/>
    <property type="project" value="UniProtKB-SubCell"/>
</dbReference>
<dbReference type="EMBL" id="JAINDJ010000002">
    <property type="protein sequence ID" value="KAG9455888.1"/>
    <property type="molecule type" value="Genomic_DNA"/>
</dbReference>
<dbReference type="GO" id="GO:0005730">
    <property type="term" value="C:nucleolus"/>
    <property type="evidence" value="ECO:0007669"/>
    <property type="project" value="UniProtKB-SubCell"/>
</dbReference>
<dbReference type="InterPro" id="IPR007146">
    <property type="entry name" value="Sas10/Utp3/C1D"/>
</dbReference>
<dbReference type="Proteomes" id="UP000825729">
    <property type="component" value="Unassembled WGS sequence"/>
</dbReference>
<keyword evidence="6" id="KW-0238">DNA-binding</keyword>
<dbReference type="GO" id="GO:0000178">
    <property type="term" value="C:exosome (RNase complex)"/>
    <property type="evidence" value="ECO:0007669"/>
    <property type="project" value="TreeGrafter"/>
</dbReference>
<evidence type="ECO:0000313" key="8">
    <source>
        <dbReference type="EMBL" id="KAG9455888.1"/>
    </source>
</evidence>
<evidence type="ECO:0000256" key="7">
    <source>
        <dbReference type="SAM" id="MobiDB-lite"/>
    </source>
</evidence>
<evidence type="ECO:0000256" key="2">
    <source>
        <dbReference type="ARBA" id="ARBA00009154"/>
    </source>
</evidence>
<dbReference type="GO" id="GO:0010468">
    <property type="term" value="P:regulation of gene expression"/>
    <property type="evidence" value="ECO:0007669"/>
    <property type="project" value="TreeGrafter"/>
</dbReference>
<evidence type="ECO:0000256" key="3">
    <source>
        <dbReference type="ARBA" id="ARBA00022552"/>
    </source>
</evidence>
<dbReference type="PANTHER" id="PTHR15341:SF3">
    <property type="entry name" value="NUCLEAR NUCLEIC ACID-BINDING PROTEIN C1D"/>
    <property type="match status" value="1"/>
</dbReference>
<name>A0AAV7F487_ARIFI</name>
<gene>
    <name evidence="8" type="ORF">H6P81_000396</name>
</gene>
<dbReference type="GO" id="GO:0003677">
    <property type="term" value="F:DNA binding"/>
    <property type="evidence" value="ECO:0007669"/>
    <property type="project" value="UniProtKB-KW"/>
</dbReference>
<proteinExistence type="inferred from homology"/>
<organism evidence="8 9">
    <name type="scientific">Aristolochia fimbriata</name>
    <name type="common">White veined hardy Dutchman's pipe vine</name>
    <dbReference type="NCBI Taxonomy" id="158543"/>
    <lineage>
        <taxon>Eukaryota</taxon>
        <taxon>Viridiplantae</taxon>
        <taxon>Streptophyta</taxon>
        <taxon>Embryophyta</taxon>
        <taxon>Tracheophyta</taxon>
        <taxon>Spermatophyta</taxon>
        <taxon>Magnoliopsida</taxon>
        <taxon>Magnoliidae</taxon>
        <taxon>Piperales</taxon>
        <taxon>Aristolochiaceae</taxon>
        <taxon>Aristolochia</taxon>
    </lineage>
</organism>
<feature type="region of interest" description="Disordered" evidence="7">
    <location>
        <begin position="159"/>
        <end position="181"/>
    </location>
</feature>
<evidence type="ECO:0000256" key="1">
    <source>
        <dbReference type="ARBA" id="ARBA00004123"/>
    </source>
</evidence>
<comment type="subunit">
    <text evidence="6">Monomer and homodimer.</text>
</comment>
<keyword evidence="4 6" id="KW-0694">RNA-binding</keyword>
<dbReference type="Pfam" id="PF04000">
    <property type="entry name" value="Sas10_Utp3"/>
    <property type="match status" value="1"/>
</dbReference>